<evidence type="ECO:0000256" key="1">
    <source>
        <dbReference type="SAM" id="MobiDB-lite"/>
    </source>
</evidence>
<evidence type="ECO:0000313" key="3">
    <source>
        <dbReference type="Proteomes" id="UP000182740"/>
    </source>
</evidence>
<feature type="region of interest" description="Disordered" evidence="1">
    <location>
        <begin position="152"/>
        <end position="172"/>
    </location>
</feature>
<sequence length="172" mass="18823">MYRAPGPYAAWVRWLEAFGRGEDLPSAHLVAVGIELGPQMLERLSRHLAEAFHARQRRWSDALIRDQQMLLADPARAVTAIAVIMADARKRLGPLVALTTHPALPADLKESLTAALQETVRSSQQSLEDSARDAPAELRNAIRQNSLVPALARTAAARPSGGSPTRRRVILK</sequence>
<accession>A0A1K1T7W4</accession>
<reference evidence="3" key="1">
    <citation type="submission" date="2016-11" db="EMBL/GenBank/DDBJ databases">
        <authorList>
            <person name="Varghese N."/>
            <person name="Submissions S."/>
        </authorList>
    </citation>
    <scope>NUCLEOTIDE SEQUENCE [LARGE SCALE GENOMIC DNA]</scope>
    <source>
        <strain evidence="3">DSM 44671</strain>
    </source>
</reference>
<protein>
    <submittedName>
        <fullName evidence="2">Uncharacterized protein</fullName>
    </submittedName>
</protein>
<dbReference type="STRING" id="546364.SAMN04489730_8394"/>
<dbReference type="EMBL" id="FPJG01000006">
    <property type="protein sequence ID" value="SFW92117.1"/>
    <property type="molecule type" value="Genomic_DNA"/>
</dbReference>
<dbReference type="Proteomes" id="UP000182740">
    <property type="component" value="Unassembled WGS sequence"/>
</dbReference>
<dbReference type="RefSeq" id="WP_072481419.1">
    <property type="nucleotide sequence ID" value="NZ_FPJG01000006.1"/>
</dbReference>
<organism evidence="2 3">
    <name type="scientific">Amycolatopsis australiensis</name>
    <dbReference type="NCBI Taxonomy" id="546364"/>
    <lineage>
        <taxon>Bacteria</taxon>
        <taxon>Bacillati</taxon>
        <taxon>Actinomycetota</taxon>
        <taxon>Actinomycetes</taxon>
        <taxon>Pseudonocardiales</taxon>
        <taxon>Pseudonocardiaceae</taxon>
        <taxon>Amycolatopsis</taxon>
    </lineage>
</organism>
<proteinExistence type="predicted"/>
<gene>
    <name evidence="2" type="ORF">SAMN04489730_8394</name>
</gene>
<dbReference type="OrthoDB" id="3688688at2"/>
<dbReference type="AlphaFoldDB" id="A0A1K1T7W4"/>
<evidence type="ECO:0000313" key="2">
    <source>
        <dbReference type="EMBL" id="SFW92117.1"/>
    </source>
</evidence>
<keyword evidence="3" id="KW-1185">Reference proteome</keyword>
<name>A0A1K1T7W4_9PSEU</name>